<dbReference type="InterPro" id="IPR020067">
    <property type="entry name" value="Frizzled_dom"/>
</dbReference>
<name>A0A177ANK6_9PEZI</name>
<gene>
    <name evidence="4" type="primary">MID1</name>
    <name evidence="4" type="ORF">VC83_00465</name>
</gene>
<proteinExistence type="predicted"/>
<evidence type="ECO:0000256" key="2">
    <source>
        <dbReference type="SAM" id="MobiDB-lite"/>
    </source>
</evidence>
<evidence type="ECO:0000256" key="1">
    <source>
        <dbReference type="ARBA" id="ARBA00023157"/>
    </source>
</evidence>
<dbReference type="Pfam" id="PF12929">
    <property type="entry name" value="Mid1"/>
    <property type="match status" value="1"/>
</dbReference>
<dbReference type="eggNOG" id="ENOG502QTEW">
    <property type="taxonomic scope" value="Eukaryota"/>
</dbReference>
<sequence length="640" mass="69212">MLKPSPLLRPRLLPSMIATGLVALFFFTIFAGNLADAAELDSTLPDDHNHERLLDPFVSARGEGDGEDMIYQAEFSGGREELHARQLPMAYEIPNNIARPYNLNQGETLYFVFLNQSIWGPHAPAGSGSTGLPSVGLSRRWEDEGEGDEQGAFNTADGKDEESSITRSVYITLNTCLQPSNAKGDSGPKGPPPQVTMYVGENQTTLGASKPADGQRIIAAEFGFADLTFDASKNLYIAVTGPNATEYEGIYSVEVGVSIDAPFHAYSGDATDLFFIDSDSSSALLATKNLTLDNSSTPVYQQWMQLSPPPYVIFANNQNQTWIQGVSRSYCGLENYAQIAGTQKGLRTDMVKTIMTNVTLGTHPKQQFYFHGLNASSQYYGILALPRNATDAPGGGGRVWQTMNFTTQSDGNCAILFNLSFCSDVSYAVPGNPTTFPTLTSLAAFYDNAAKSAYSNFAKALQQIPCEIPNTGQYSLVRNCDDCAKAYKAWLCSVTIPRCQDYSRGDPWLQPRNVVQPFPNSSVLQDTNFLAASQAIRYLNSSRNPAIDAIVKPGPYKEILPCLDMCYNLVQSCPAAMKFDCPGMEGASSYGRRPNGSKSEDGQITCNYPGAAYHLGGAGVVRVGWLGAVVVVGVAVMVVV</sequence>
<dbReference type="RefSeq" id="XP_024328688.1">
    <property type="nucleotide sequence ID" value="XM_024464158.1"/>
</dbReference>
<dbReference type="InterPro" id="IPR024338">
    <property type="entry name" value="MID1/Yam8"/>
</dbReference>
<protein>
    <submittedName>
        <fullName evidence="4">Stretch-activated cation channel mid1</fullName>
    </submittedName>
</protein>
<dbReference type="GO" id="GO:0005262">
    <property type="term" value="F:calcium channel activity"/>
    <property type="evidence" value="ECO:0007669"/>
    <property type="project" value="InterPro"/>
</dbReference>
<dbReference type="AlphaFoldDB" id="A0A177ANK6"/>
<dbReference type="EMBL" id="KV441386">
    <property type="protein sequence ID" value="OAF63420.1"/>
    <property type="molecule type" value="Genomic_DNA"/>
</dbReference>
<dbReference type="PANTHER" id="PTHR39142">
    <property type="entry name" value="MID1P"/>
    <property type="match status" value="1"/>
</dbReference>
<dbReference type="GeneID" id="36283562"/>
<dbReference type="PANTHER" id="PTHR39142:SF1">
    <property type="entry name" value="AEL197CP"/>
    <property type="match status" value="1"/>
</dbReference>
<dbReference type="OrthoDB" id="5405745at2759"/>
<evidence type="ECO:0000313" key="4">
    <source>
        <dbReference type="EMBL" id="OAF63420.1"/>
    </source>
</evidence>
<dbReference type="VEuPathDB" id="FungiDB:GMDG_00790"/>
<dbReference type="Proteomes" id="UP000077154">
    <property type="component" value="Unassembled WGS sequence"/>
</dbReference>
<accession>A0A177ANK6</accession>
<feature type="region of interest" description="Disordered" evidence="2">
    <location>
        <begin position="124"/>
        <end position="161"/>
    </location>
</feature>
<dbReference type="GO" id="GO:0098703">
    <property type="term" value="P:calcium ion import across plasma membrane"/>
    <property type="evidence" value="ECO:0007669"/>
    <property type="project" value="InterPro"/>
</dbReference>
<dbReference type="PROSITE" id="PS50038">
    <property type="entry name" value="FZ"/>
    <property type="match status" value="1"/>
</dbReference>
<reference evidence="4" key="1">
    <citation type="submission" date="2016-03" db="EMBL/GenBank/DDBJ databases">
        <title>Updated assembly of Pseudogymnoascus destructans, the fungus causing white-nose syndrome of bats.</title>
        <authorList>
            <person name="Palmer J.M."/>
            <person name="Drees K.P."/>
            <person name="Foster J.T."/>
            <person name="Lindner D.L."/>
        </authorList>
    </citation>
    <scope>NUCLEOTIDE SEQUENCE [LARGE SCALE GENOMIC DNA]</scope>
    <source>
        <strain evidence="4">20631-21</strain>
    </source>
</reference>
<keyword evidence="1" id="KW-1015">Disulfide bond</keyword>
<feature type="domain" description="FZ" evidence="3">
    <location>
        <begin position="408"/>
        <end position="578"/>
    </location>
</feature>
<organism evidence="4">
    <name type="scientific">Pseudogymnoascus destructans</name>
    <dbReference type="NCBI Taxonomy" id="655981"/>
    <lineage>
        <taxon>Eukaryota</taxon>
        <taxon>Fungi</taxon>
        <taxon>Dikarya</taxon>
        <taxon>Ascomycota</taxon>
        <taxon>Pezizomycotina</taxon>
        <taxon>Leotiomycetes</taxon>
        <taxon>Thelebolales</taxon>
        <taxon>Thelebolaceae</taxon>
        <taxon>Pseudogymnoascus</taxon>
    </lineage>
</organism>
<evidence type="ECO:0000259" key="3">
    <source>
        <dbReference type="PROSITE" id="PS50038"/>
    </source>
</evidence>